<dbReference type="Proteomes" id="UP000290909">
    <property type="component" value="Chromosome"/>
</dbReference>
<name>A0A449BHY7_9MOLU</name>
<protein>
    <submittedName>
        <fullName evidence="1">Uncharacterized protein</fullName>
    </submittedName>
</protein>
<dbReference type="AlphaFoldDB" id="A0A449BHY7"/>
<dbReference type="EMBL" id="LR215050">
    <property type="protein sequence ID" value="VEU82069.1"/>
    <property type="molecule type" value="Genomic_DNA"/>
</dbReference>
<gene>
    <name evidence="1" type="ORF">NCTC10172_00075</name>
</gene>
<accession>A0A449BHY7</accession>
<proteinExistence type="predicted"/>
<evidence type="ECO:0000313" key="1">
    <source>
        <dbReference type="EMBL" id="VEU82069.1"/>
    </source>
</evidence>
<sequence>MKILKKITVALFVFLILLTIATFQTVYAYHGVDEQSAIELTETDFIDLFDSNNNQFTSKKRLYAMA</sequence>
<keyword evidence="2" id="KW-1185">Reference proteome</keyword>
<evidence type="ECO:0000313" key="2">
    <source>
        <dbReference type="Proteomes" id="UP000290909"/>
    </source>
</evidence>
<organism evidence="1 2">
    <name type="scientific">Acholeplasma hippikon</name>
    <dbReference type="NCBI Taxonomy" id="264636"/>
    <lineage>
        <taxon>Bacteria</taxon>
        <taxon>Bacillati</taxon>
        <taxon>Mycoplasmatota</taxon>
        <taxon>Mollicutes</taxon>
        <taxon>Acholeplasmatales</taxon>
        <taxon>Acholeplasmataceae</taxon>
        <taxon>Acholeplasma</taxon>
    </lineage>
</organism>
<dbReference type="STRING" id="1408416.GCA_000702765_00629"/>
<dbReference type="KEGG" id="ahk:NCTC10172_00075"/>
<reference evidence="1 2" key="1">
    <citation type="submission" date="2019-01" db="EMBL/GenBank/DDBJ databases">
        <authorList>
            <consortium name="Pathogen Informatics"/>
        </authorList>
    </citation>
    <scope>NUCLEOTIDE SEQUENCE [LARGE SCALE GENOMIC DNA]</scope>
    <source>
        <strain evidence="1 2">NCTC10172</strain>
    </source>
</reference>
<dbReference type="RefSeq" id="WP_035368895.1">
    <property type="nucleotide sequence ID" value="NZ_LR215050.1"/>
</dbReference>